<accession>A0A6L3ZCU7</accession>
<keyword evidence="2" id="KW-1185">Reference proteome</keyword>
<dbReference type="EMBL" id="WBVQ01000002">
    <property type="protein sequence ID" value="KAB2815683.1"/>
    <property type="molecule type" value="Genomic_DNA"/>
</dbReference>
<evidence type="ECO:0008006" key="3">
    <source>
        <dbReference type="Google" id="ProtNLM"/>
    </source>
</evidence>
<evidence type="ECO:0000313" key="2">
    <source>
        <dbReference type="Proteomes" id="UP000484164"/>
    </source>
</evidence>
<dbReference type="Proteomes" id="UP000484164">
    <property type="component" value="Unassembled WGS sequence"/>
</dbReference>
<organism evidence="1 2">
    <name type="scientific">Phaeocystidibacter marisrubri</name>
    <dbReference type="NCBI Taxonomy" id="1577780"/>
    <lineage>
        <taxon>Bacteria</taxon>
        <taxon>Pseudomonadati</taxon>
        <taxon>Bacteroidota</taxon>
        <taxon>Flavobacteriia</taxon>
        <taxon>Flavobacteriales</taxon>
        <taxon>Phaeocystidibacteraceae</taxon>
        <taxon>Phaeocystidibacter</taxon>
    </lineage>
</organism>
<name>A0A6L3ZCU7_9FLAO</name>
<dbReference type="AlphaFoldDB" id="A0A6L3ZCU7"/>
<reference evidence="1 2" key="1">
    <citation type="submission" date="2019-10" db="EMBL/GenBank/DDBJ databases">
        <title>Genome sequence of Phaeocystidibacter marisrubri JCM30614 (type strain).</title>
        <authorList>
            <person name="Bowman J.P."/>
        </authorList>
    </citation>
    <scope>NUCLEOTIDE SEQUENCE [LARGE SCALE GENOMIC DNA]</scope>
    <source>
        <strain evidence="1 2">JCM 30614</strain>
    </source>
</reference>
<comment type="caution">
    <text evidence="1">The sequence shown here is derived from an EMBL/GenBank/DDBJ whole genome shotgun (WGS) entry which is preliminary data.</text>
</comment>
<sequence>MIRALKYIAVWISIFGLVMCTKEDDSPNPFDIQDPVVEYPDTVDPATIVGLHKYIFSVKCANPTCHDGSFEPDFRTVESTYQTLVYHPVTKNNDNGDFDFRVLPGKHTESWLHERLVTTDEVIGRMPLYAEPLSSEEIGWVIQWINDGAPNADGVPAIYPNQLPSINGFALFDAQQNRVDTVRMNGNLSPVLLTNNQPYTMYVLVEDDSTSVNDLLVNTGKFAYDEFDFSNATSITATPFGGVAHALQFNSNQFTPGDTVWFRYYVRDTDNPTTVEFPNDNSPFYFRILASFVVQ</sequence>
<protein>
    <recommendedName>
        <fullName evidence="3">Cytochrome c domain-containing protein</fullName>
    </recommendedName>
</protein>
<proteinExistence type="predicted"/>
<evidence type="ECO:0000313" key="1">
    <source>
        <dbReference type="EMBL" id="KAB2815683.1"/>
    </source>
</evidence>
<gene>
    <name evidence="1" type="ORF">F8C82_08245</name>
</gene>
<dbReference type="RefSeq" id="WP_170266199.1">
    <property type="nucleotide sequence ID" value="NZ_BMGX01000001.1"/>
</dbReference>